<dbReference type="EMBL" id="JAJVKT010000052">
    <property type="protein sequence ID" value="MCE7511314.1"/>
    <property type="molecule type" value="Genomic_DNA"/>
</dbReference>
<comment type="caution">
    <text evidence="1">The sequence shown here is derived from an EMBL/GenBank/DDBJ whole genome shotgun (WGS) entry which is preliminary data.</text>
</comment>
<evidence type="ECO:0000313" key="1">
    <source>
        <dbReference type="EMBL" id="MCE7511314.1"/>
    </source>
</evidence>
<sequence>MTLGYVAGPGGSLLGGIAGAVIGGLIGGVAGGEAGAALGDKLDQTFLDNLQCLDCGHAFRLDTD</sequence>
<gene>
    <name evidence="1" type="ORF">LZG35_21990</name>
</gene>
<dbReference type="RefSeq" id="WP_231504753.1">
    <property type="nucleotide sequence ID" value="NZ_CP012331.1"/>
</dbReference>
<evidence type="ECO:0008006" key="3">
    <source>
        <dbReference type="Google" id="ProtNLM"/>
    </source>
</evidence>
<evidence type="ECO:0000313" key="2">
    <source>
        <dbReference type="Proteomes" id="UP001107961"/>
    </source>
</evidence>
<protein>
    <recommendedName>
        <fullName evidence="3">Glycine zipper domain-containing protein</fullName>
    </recommendedName>
</protein>
<dbReference type="Proteomes" id="UP001107961">
    <property type="component" value="Unassembled WGS sequence"/>
</dbReference>
<reference evidence="1" key="1">
    <citation type="submission" date="2022-01" db="EMBL/GenBank/DDBJ databases">
        <authorList>
            <person name="Karlyshev A.V."/>
            <person name="Jaspars M."/>
        </authorList>
    </citation>
    <scope>NUCLEOTIDE SEQUENCE</scope>
    <source>
        <strain evidence="1">AGSA3-2</strain>
    </source>
</reference>
<organism evidence="1 2">
    <name type="scientific">Alloalcanivorax xenomutans</name>
    <dbReference type="NCBI Taxonomy" id="1094342"/>
    <lineage>
        <taxon>Bacteria</taxon>
        <taxon>Pseudomonadati</taxon>
        <taxon>Pseudomonadota</taxon>
        <taxon>Gammaproteobacteria</taxon>
        <taxon>Oceanospirillales</taxon>
        <taxon>Alcanivoracaceae</taxon>
        <taxon>Alloalcanivorax</taxon>
    </lineage>
</organism>
<keyword evidence="2" id="KW-1185">Reference proteome</keyword>
<name>A0A9Q3W904_9GAMM</name>
<proteinExistence type="predicted"/>
<dbReference type="AlphaFoldDB" id="A0A9Q3W904"/>
<accession>A0A9Q3W904</accession>